<protein>
    <submittedName>
        <fullName evidence="2">Glycine zipper family protein</fullName>
    </submittedName>
</protein>
<reference evidence="3" key="1">
    <citation type="journal article" date="2019" name="Syst. Appl. Microbiol.">
        <title>Flavobacterium circumlabens sp. nov. and Flavobacterium cupreum sp. nov., two psychrotrophic species isolated from Antarctic environmental samples.</title>
        <authorList>
            <person name="Kralova S."/>
            <person name="Busse H.-J."/>
            <person name="Svec P."/>
            <person name="Maslanova I."/>
            <person name="Stankova E."/>
            <person name="Bartak M."/>
            <person name="Sedlacek I."/>
        </authorList>
    </citation>
    <scope>NUCLEOTIDE SEQUENCE [LARGE SCALE GENOMIC DNA]</scope>
    <source>
        <strain evidence="3">CCM 8825</strain>
    </source>
</reference>
<sequence length="143" mass="14472">MKAIVLIIAALSIVSCQNQDKMDISKAKQASIDSMKVEINKQKVIDSMKVEMAKVEKEKEEAQKEAQKVVVVNHQADGTSTAAAPAKKKGWSSAAKGAVIGAGVGAITGAAVSKKKGEGAIIGGLAGAGVGAGTGAIIDSKKK</sequence>
<feature type="coiled-coil region" evidence="1">
    <location>
        <begin position="45"/>
        <end position="72"/>
    </location>
</feature>
<keyword evidence="3" id="KW-1185">Reference proteome</keyword>
<proteinExistence type="predicted"/>
<keyword evidence="1" id="KW-0175">Coiled coil</keyword>
<dbReference type="EMBL" id="QWDM01000019">
    <property type="protein sequence ID" value="RUT68291.1"/>
    <property type="molecule type" value="Genomic_DNA"/>
</dbReference>
<name>A0A434A1Q0_9FLAO</name>
<evidence type="ECO:0000313" key="2">
    <source>
        <dbReference type="EMBL" id="RUT68291.1"/>
    </source>
</evidence>
<evidence type="ECO:0000313" key="3">
    <source>
        <dbReference type="Proteomes" id="UP000288102"/>
    </source>
</evidence>
<evidence type="ECO:0000256" key="1">
    <source>
        <dbReference type="SAM" id="Coils"/>
    </source>
</evidence>
<dbReference type="PROSITE" id="PS51257">
    <property type="entry name" value="PROKAR_LIPOPROTEIN"/>
    <property type="match status" value="1"/>
</dbReference>
<gene>
    <name evidence="2" type="ORF">D0817_21990</name>
</gene>
<comment type="caution">
    <text evidence="2">The sequence shown here is derived from an EMBL/GenBank/DDBJ whole genome shotgun (WGS) entry which is preliminary data.</text>
</comment>
<dbReference type="RefSeq" id="WP_127340445.1">
    <property type="nucleotide sequence ID" value="NZ_QWDM01000019.1"/>
</dbReference>
<accession>A0A434A1Q0</accession>
<dbReference type="Proteomes" id="UP000288102">
    <property type="component" value="Unassembled WGS sequence"/>
</dbReference>
<dbReference type="AlphaFoldDB" id="A0A434A1Q0"/>
<dbReference type="OrthoDB" id="1377427at2"/>
<organism evidence="2 3">
    <name type="scientific">Flavobacterium cupreum</name>
    <dbReference type="NCBI Taxonomy" id="2133766"/>
    <lineage>
        <taxon>Bacteria</taxon>
        <taxon>Pseudomonadati</taxon>
        <taxon>Bacteroidota</taxon>
        <taxon>Flavobacteriia</taxon>
        <taxon>Flavobacteriales</taxon>
        <taxon>Flavobacteriaceae</taxon>
        <taxon>Flavobacterium</taxon>
    </lineage>
</organism>